<dbReference type="GO" id="GO:0004497">
    <property type="term" value="F:monooxygenase activity"/>
    <property type="evidence" value="ECO:0007669"/>
    <property type="project" value="UniProtKB-KW"/>
</dbReference>
<dbReference type="AlphaFoldDB" id="A0A9W6AVF7"/>
<dbReference type="InterPro" id="IPR050121">
    <property type="entry name" value="Cytochrome_P450_monoxygenase"/>
</dbReference>
<comment type="cofactor">
    <cofactor evidence="1">
        <name>heme</name>
        <dbReference type="ChEBI" id="CHEBI:30413"/>
    </cofactor>
</comment>
<organism evidence="8 9">
    <name type="scientific">Aspergillus tubingensis</name>
    <dbReference type="NCBI Taxonomy" id="5068"/>
    <lineage>
        <taxon>Eukaryota</taxon>
        <taxon>Fungi</taxon>
        <taxon>Dikarya</taxon>
        <taxon>Ascomycota</taxon>
        <taxon>Pezizomycotina</taxon>
        <taxon>Eurotiomycetes</taxon>
        <taxon>Eurotiomycetidae</taxon>
        <taxon>Eurotiales</taxon>
        <taxon>Aspergillaceae</taxon>
        <taxon>Aspergillus</taxon>
        <taxon>Aspergillus subgen. Circumdati</taxon>
    </lineage>
</organism>
<dbReference type="GO" id="GO:0005506">
    <property type="term" value="F:iron ion binding"/>
    <property type="evidence" value="ECO:0007669"/>
    <property type="project" value="InterPro"/>
</dbReference>
<dbReference type="InterPro" id="IPR001128">
    <property type="entry name" value="Cyt_P450"/>
</dbReference>
<name>A0A9W6AVF7_ASPTU</name>
<reference evidence="8" key="1">
    <citation type="submission" date="2022-07" db="EMBL/GenBank/DDBJ databases">
        <title>Taxonomy of Aspergillus series Nigri: significant species reduction supported by multi-species coalescent approaches.</title>
        <authorList>
            <person name="Bian C."/>
            <person name="Kusuya Y."/>
            <person name="Sklenar F."/>
            <person name="D'hooge E."/>
            <person name="Yaguchi T."/>
            <person name="Takahashi H."/>
            <person name="Hubka V."/>
        </authorList>
    </citation>
    <scope>NUCLEOTIDE SEQUENCE</scope>
    <source>
        <strain evidence="8">IFM 56815</strain>
    </source>
</reference>
<dbReference type="Gene3D" id="1.10.630.10">
    <property type="entry name" value="Cytochrome P450"/>
    <property type="match status" value="1"/>
</dbReference>
<evidence type="ECO:0008006" key="10">
    <source>
        <dbReference type="Google" id="ProtNLM"/>
    </source>
</evidence>
<evidence type="ECO:0000256" key="4">
    <source>
        <dbReference type="ARBA" id="ARBA00022723"/>
    </source>
</evidence>
<dbReference type="EMBL" id="BRPE01000015">
    <property type="protein sequence ID" value="GLA89003.1"/>
    <property type="molecule type" value="Genomic_DNA"/>
</dbReference>
<keyword evidence="6" id="KW-0408">Iron</keyword>
<comment type="caution">
    <text evidence="8">The sequence shown here is derived from an EMBL/GenBank/DDBJ whole genome shotgun (WGS) entry which is preliminary data.</text>
</comment>
<evidence type="ECO:0000256" key="3">
    <source>
        <dbReference type="ARBA" id="ARBA00022617"/>
    </source>
</evidence>
<comment type="similarity">
    <text evidence="2">Belongs to the cytochrome P450 family.</text>
</comment>
<keyword evidence="7" id="KW-0503">Monooxygenase</keyword>
<gene>
    <name evidence="8" type="ORF">AtubIFM56815_003471</name>
</gene>
<evidence type="ECO:0000256" key="7">
    <source>
        <dbReference type="ARBA" id="ARBA00023033"/>
    </source>
</evidence>
<dbReference type="PANTHER" id="PTHR24305">
    <property type="entry name" value="CYTOCHROME P450"/>
    <property type="match status" value="1"/>
</dbReference>
<evidence type="ECO:0000256" key="5">
    <source>
        <dbReference type="ARBA" id="ARBA00023002"/>
    </source>
</evidence>
<sequence>MLCEAACPIVRVAPNKVHVADAQFYSEIYAGNSRNRDKSERWVRFLAILPTCIAATKGHHHHILRRRPLLHHFSKKTIREMEDRFRPFMEKLLDRIEAAHHTATPVDLNAAFSAWGTDTISDYCFGSPFGYLDRPGFQNDMRDALAKIFNYGHLLTYFPYLMRLRYILPRQVAIRLMPGCEVALDTEDLVRQKIREVQKSTPKKSTLVETLTTTDSLPDEEKQIERIKDECLLFVFAGTETTARALAVTIYHMLNNTEIYHRLFEEVKQVMVNRTDYPTWAQLEALPYLV</sequence>
<evidence type="ECO:0000256" key="6">
    <source>
        <dbReference type="ARBA" id="ARBA00023004"/>
    </source>
</evidence>
<evidence type="ECO:0000256" key="1">
    <source>
        <dbReference type="ARBA" id="ARBA00001971"/>
    </source>
</evidence>
<dbReference type="Proteomes" id="UP001144157">
    <property type="component" value="Unassembled WGS sequence"/>
</dbReference>
<evidence type="ECO:0000313" key="9">
    <source>
        <dbReference type="Proteomes" id="UP001144157"/>
    </source>
</evidence>
<keyword evidence="4" id="KW-0479">Metal-binding</keyword>
<evidence type="ECO:0000256" key="2">
    <source>
        <dbReference type="ARBA" id="ARBA00010617"/>
    </source>
</evidence>
<dbReference type="SUPFAM" id="SSF48264">
    <property type="entry name" value="Cytochrome P450"/>
    <property type="match status" value="1"/>
</dbReference>
<accession>A0A9W6AVF7</accession>
<proteinExistence type="inferred from homology"/>
<dbReference type="GO" id="GO:0020037">
    <property type="term" value="F:heme binding"/>
    <property type="evidence" value="ECO:0007669"/>
    <property type="project" value="InterPro"/>
</dbReference>
<dbReference type="InterPro" id="IPR036396">
    <property type="entry name" value="Cyt_P450_sf"/>
</dbReference>
<keyword evidence="3" id="KW-0349">Heme</keyword>
<keyword evidence="5" id="KW-0560">Oxidoreductase</keyword>
<dbReference type="GO" id="GO:0016705">
    <property type="term" value="F:oxidoreductase activity, acting on paired donors, with incorporation or reduction of molecular oxygen"/>
    <property type="evidence" value="ECO:0007669"/>
    <property type="project" value="InterPro"/>
</dbReference>
<dbReference type="Pfam" id="PF00067">
    <property type="entry name" value="p450"/>
    <property type="match status" value="1"/>
</dbReference>
<protein>
    <recommendedName>
        <fullName evidence="10">Cytochrome P450</fullName>
    </recommendedName>
</protein>
<evidence type="ECO:0000313" key="8">
    <source>
        <dbReference type="EMBL" id="GLA89003.1"/>
    </source>
</evidence>
<dbReference type="PANTHER" id="PTHR24305:SF157">
    <property type="entry name" value="N-ACETYLTRYPTOPHAN 6-HYDROXYLASE IVOC-RELATED"/>
    <property type="match status" value="1"/>
</dbReference>